<dbReference type="GO" id="GO:0016413">
    <property type="term" value="F:O-acetyltransferase activity"/>
    <property type="evidence" value="ECO:0007669"/>
    <property type="project" value="InterPro"/>
</dbReference>
<dbReference type="PANTHER" id="PTHR32285:SF38">
    <property type="entry name" value="OS01G0614300 PROTEIN"/>
    <property type="match status" value="1"/>
</dbReference>
<accession>A0AAD7VN70</accession>
<sequence length="298" mass="34734">MGNGFMIPRQKLSIMDCSVHFLVIKSACQRNGRPDFEYEKWKWESMEFEIPMFNGRDMLERLRGKRVIIVGDSLNRNQWESLACLLYSCLPPSQAKVDTKSGTYKIFTGKEANQANRSKILRLDKLSSSANKWQGADIMVFNTGHWWEHRGKMRAWDLFQYDGKLVQEMKIESAFEIAMKSWAYWIDNNVDKTKTTVFFRSISPEHKGKQWCFNKTKPLIDESYIPVFPKSITDIIERTIAGMETPVKYLNITKLSQYRTDAHPTIFSRKQGHQFNATKQKPSDLHADYSHWCLPGVP</sequence>
<organism evidence="3 4">
    <name type="scientific">Quillaja saponaria</name>
    <name type="common">Soap bark tree</name>
    <dbReference type="NCBI Taxonomy" id="32244"/>
    <lineage>
        <taxon>Eukaryota</taxon>
        <taxon>Viridiplantae</taxon>
        <taxon>Streptophyta</taxon>
        <taxon>Embryophyta</taxon>
        <taxon>Tracheophyta</taxon>
        <taxon>Spermatophyta</taxon>
        <taxon>Magnoliopsida</taxon>
        <taxon>eudicotyledons</taxon>
        <taxon>Gunneridae</taxon>
        <taxon>Pentapetalae</taxon>
        <taxon>rosids</taxon>
        <taxon>fabids</taxon>
        <taxon>Fabales</taxon>
        <taxon>Quillajaceae</taxon>
        <taxon>Quillaja</taxon>
    </lineage>
</organism>
<keyword evidence="4" id="KW-1185">Reference proteome</keyword>
<evidence type="ECO:0000256" key="1">
    <source>
        <dbReference type="ARBA" id="ARBA00007727"/>
    </source>
</evidence>
<comment type="similarity">
    <text evidence="1">Belongs to the PC-esterase family. TBL subfamily.</text>
</comment>
<dbReference type="GO" id="GO:0005794">
    <property type="term" value="C:Golgi apparatus"/>
    <property type="evidence" value="ECO:0007669"/>
    <property type="project" value="TreeGrafter"/>
</dbReference>
<dbReference type="KEGG" id="qsa:O6P43_000809"/>
<feature type="domain" description="Trichome birefringence-like C-terminal" evidence="2">
    <location>
        <begin position="111"/>
        <end position="298"/>
    </location>
</feature>
<comment type="caution">
    <text evidence="3">The sequence shown here is derived from an EMBL/GenBank/DDBJ whole genome shotgun (WGS) entry which is preliminary data.</text>
</comment>
<dbReference type="AlphaFoldDB" id="A0AAD7VN70"/>
<dbReference type="EMBL" id="JARAOO010000001">
    <property type="protein sequence ID" value="KAJ7981564.1"/>
    <property type="molecule type" value="Genomic_DNA"/>
</dbReference>
<evidence type="ECO:0000313" key="3">
    <source>
        <dbReference type="EMBL" id="KAJ7981564.1"/>
    </source>
</evidence>
<protein>
    <submittedName>
        <fullName evidence="3">Protein trichome birefringence</fullName>
    </submittedName>
</protein>
<evidence type="ECO:0000313" key="4">
    <source>
        <dbReference type="Proteomes" id="UP001163823"/>
    </source>
</evidence>
<dbReference type="Pfam" id="PF13839">
    <property type="entry name" value="PC-Esterase"/>
    <property type="match status" value="1"/>
</dbReference>
<proteinExistence type="inferred from homology"/>
<dbReference type="InterPro" id="IPR029962">
    <property type="entry name" value="TBL"/>
</dbReference>
<name>A0AAD7VN70_QUISA</name>
<gene>
    <name evidence="3" type="ORF">O6P43_000809</name>
</gene>
<dbReference type="PANTHER" id="PTHR32285">
    <property type="entry name" value="PROTEIN TRICHOME BIREFRINGENCE-LIKE 9-RELATED"/>
    <property type="match status" value="1"/>
</dbReference>
<dbReference type="Proteomes" id="UP001163823">
    <property type="component" value="Chromosome 1"/>
</dbReference>
<reference evidence="3 4" key="1">
    <citation type="journal article" date="2023" name="Science">
        <title>Elucidation of the pathway for biosynthesis of saponin adjuvants from the soapbark tree.</title>
        <authorList>
            <person name="Reed J."/>
            <person name="Orme A."/>
            <person name="El-Demerdash A."/>
            <person name="Owen C."/>
            <person name="Martin L.B.B."/>
            <person name="Misra R.C."/>
            <person name="Kikuchi S."/>
            <person name="Rejzek M."/>
            <person name="Martin A.C."/>
            <person name="Harkess A."/>
            <person name="Leebens-Mack J."/>
            <person name="Louveau T."/>
            <person name="Stephenson M.J."/>
            <person name="Osbourn A."/>
        </authorList>
    </citation>
    <scope>NUCLEOTIDE SEQUENCE [LARGE SCALE GENOMIC DNA]</scope>
    <source>
        <strain evidence="3">S10</strain>
    </source>
</reference>
<evidence type="ECO:0000259" key="2">
    <source>
        <dbReference type="Pfam" id="PF13839"/>
    </source>
</evidence>
<dbReference type="InterPro" id="IPR026057">
    <property type="entry name" value="TBL_C"/>
</dbReference>